<evidence type="ECO:0000256" key="3">
    <source>
        <dbReference type="ARBA" id="ARBA00022692"/>
    </source>
</evidence>
<feature type="transmembrane region" description="Helical" evidence="7">
    <location>
        <begin position="128"/>
        <end position="153"/>
    </location>
</feature>
<dbReference type="GO" id="GO:0016020">
    <property type="term" value="C:membrane"/>
    <property type="evidence" value="ECO:0007669"/>
    <property type="project" value="UniProtKB-SubCell"/>
</dbReference>
<dbReference type="PANTHER" id="PTHR21716:SF4">
    <property type="entry name" value="TRANSMEMBRANE PROTEIN 245"/>
    <property type="match status" value="1"/>
</dbReference>
<evidence type="ECO:0000256" key="5">
    <source>
        <dbReference type="ARBA" id="ARBA00023136"/>
    </source>
</evidence>
<comment type="subcellular location">
    <subcellularLocation>
        <location evidence="1">Membrane</location>
        <topology evidence="1">Multi-pass membrane protein</topology>
    </subcellularLocation>
</comment>
<dbReference type="RefSeq" id="WP_246973430.1">
    <property type="nucleotide sequence ID" value="NZ_CP095397.1"/>
</dbReference>
<name>A0ABD5P5D7_9EURY</name>
<dbReference type="AlphaFoldDB" id="A0ABD5P5D7"/>
<evidence type="ECO:0000256" key="6">
    <source>
        <dbReference type="SAM" id="MobiDB-lite"/>
    </source>
</evidence>
<protein>
    <submittedName>
        <fullName evidence="8">AI-2E family transporter</fullName>
    </submittedName>
</protein>
<evidence type="ECO:0000256" key="2">
    <source>
        <dbReference type="ARBA" id="ARBA00009773"/>
    </source>
</evidence>
<dbReference type="PANTHER" id="PTHR21716">
    <property type="entry name" value="TRANSMEMBRANE PROTEIN"/>
    <property type="match status" value="1"/>
</dbReference>
<evidence type="ECO:0000256" key="7">
    <source>
        <dbReference type="SAM" id="Phobius"/>
    </source>
</evidence>
<feature type="transmembrane region" description="Helical" evidence="7">
    <location>
        <begin position="186"/>
        <end position="207"/>
    </location>
</feature>
<comment type="caution">
    <text evidence="8">The sequence shown here is derived from an EMBL/GenBank/DDBJ whole genome shotgun (WGS) entry which is preliminary data.</text>
</comment>
<dbReference type="Proteomes" id="UP001595821">
    <property type="component" value="Unassembled WGS sequence"/>
</dbReference>
<feature type="transmembrane region" description="Helical" evidence="7">
    <location>
        <begin position="31"/>
        <end position="49"/>
    </location>
</feature>
<feature type="region of interest" description="Disordered" evidence="6">
    <location>
        <begin position="328"/>
        <end position="369"/>
    </location>
</feature>
<proteinExistence type="inferred from homology"/>
<accession>A0ABD5P5D7</accession>
<evidence type="ECO:0000256" key="4">
    <source>
        <dbReference type="ARBA" id="ARBA00022989"/>
    </source>
</evidence>
<keyword evidence="3 7" id="KW-0812">Transmembrane</keyword>
<dbReference type="Pfam" id="PF01594">
    <property type="entry name" value="AI-2E_transport"/>
    <property type="match status" value="1"/>
</dbReference>
<keyword evidence="5 7" id="KW-0472">Membrane</keyword>
<keyword evidence="4 7" id="KW-1133">Transmembrane helix</keyword>
<feature type="transmembrane region" description="Helical" evidence="7">
    <location>
        <begin position="250"/>
        <end position="267"/>
    </location>
</feature>
<feature type="compositionally biased region" description="Low complexity" evidence="6">
    <location>
        <begin position="344"/>
        <end position="354"/>
    </location>
</feature>
<dbReference type="InterPro" id="IPR002549">
    <property type="entry name" value="AI-2E-like"/>
</dbReference>
<dbReference type="GeneID" id="71853465"/>
<feature type="transmembrane region" description="Helical" evidence="7">
    <location>
        <begin position="56"/>
        <end position="83"/>
    </location>
</feature>
<reference evidence="8 9" key="1">
    <citation type="journal article" date="2014" name="Int. J. Syst. Evol. Microbiol.">
        <title>Complete genome sequence of Corynebacterium casei LMG S-19264T (=DSM 44701T), isolated from a smear-ripened cheese.</title>
        <authorList>
            <consortium name="US DOE Joint Genome Institute (JGI-PGF)"/>
            <person name="Walter F."/>
            <person name="Albersmeier A."/>
            <person name="Kalinowski J."/>
            <person name="Ruckert C."/>
        </authorList>
    </citation>
    <scope>NUCLEOTIDE SEQUENCE [LARGE SCALE GENOMIC DNA]</scope>
    <source>
        <strain evidence="8 9">IBRC-M 10912</strain>
    </source>
</reference>
<dbReference type="EMBL" id="JBHSDJ010000133">
    <property type="protein sequence ID" value="MFC4249544.1"/>
    <property type="molecule type" value="Genomic_DNA"/>
</dbReference>
<feature type="compositionally biased region" description="Basic and acidic residues" evidence="6">
    <location>
        <begin position="355"/>
        <end position="369"/>
    </location>
</feature>
<evidence type="ECO:0000313" key="9">
    <source>
        <dbReference type="Proteomes" id="UP001595821"/>
    </source>
</evidence>
<feature type="transmembrane region" description="Helical" evidence="7">
    <location>
        <begin position="7"/>
        <end position="25"/>
    </location>
</feature>
<gene>
    <name evidence="8" type="ORF">ACFOZ7_21860</name>
</gene>
<evidence type="ECO:0000313" key="8">
    <source>
        <dbReference type="EMBL" id="MFC4249544.1"/>
    </source>
</evidence>
<comment type="similarity">
    <text evidence="2">Belongs to the autoinducer-2 exporter (AI-2E) (TC 2.A.86) family.</text>
</comment>
<sequence length="369" mass="38530">MTANRRYVLAGVVAALGVVTGVILLEVLGTILFALTVAYVLLPVHGWLVRRGLTEWTAGVVATLVGFSGVVAVVSPIVVTLYLRMDELLAVVRDLPTELTITIADATVTLEATEVRAWLIDQLRSLSVALATAAPELAVKFALFVLLLFGLLLKGDAAGRAAIAPVPHEYRDVVHALAWRARSTLYAIYVLQLATAVGTSIAAYPFFRLLGYDAALMLAMVAGILQFVPIVGPTMLVAPIALYHVALGEPVAAVVVGGLGVVLIGWLPDVVVRPRLARRSAGLPGSLYFVGFTGGLFTLGAIGIVVGPLVVAIFVEAVSLLADEVNGEDLPDLDDSSGPRVGVPDVSVDAADASSEARADEPSRASDSP</sequence>
<feature type="transmembrane region" description="Helical" evidence="7">
    <location>
        <begin position="287"/>
        <end position="315"/>
    </location>
</feature>
<evidence type="ECO:0000256" key="1">
    <source>
        <dbReference type="ARBA" id="ARBA00004141"/>
    </source>
</evidence>
<organism evidence="8 9">
    <name type="scientific">Natribaculum luteum</name>
    <dbReference type="NCBI Taxonomy" id="1586232"/>
    <lineage>
        <taxon>Archaea</taxon>
        <taxon>Methanobacteriati</taxon>
        <taxon>Methanobacteriota</taxon>
        <taxon>Stenosarchaea group</taxon>
        <taxon>Halobacteria</taxon>
        <taxon>Halobacteriales</taxon>
        <taxon>Natrialbaceae</taxon>
        <taxon>Natribaculum</taxon>
    </lineage>
</organism>
<feature type="transmembrane region" description="Helical" evidence="7">
    <location>
        <begin position="219"/>
        <end position="243"/>
    </location>
</feature>